<protein>
    <recommendedName>
        <fullName evidence="3">Plasmid mobilization relaxosome protein MobC</fullName>
    </recommendedName>
</protein>
<name>A0A7X4H426_9BURK</name>
<dbReference type="RefSeq" id="WP_161051021.1">
    <property type="nucleotide sequence ID" value="NZ_WWCR01000018.1"/>
</dbReference>
<proteinExistence type="predicted"/>
<evidence type="ECO:0000313" key="1">
    <source>
        <dbReference type="EMBL" id="MYM73967.1"/>
    </source>
</evidence>
<dbReference type="EMBL" id="WWCR01000018">
    <property type="protein sequence ID" value="MYM73967.1"/>
    <property type="molecule type" value="Genomic_DNA"/>
</dbReference>
<gene>
    <name evidence="1" type="ORF">GTP56_17425</name>
</gene>
<dbReference type="AlphaFoldDB" id="A0A7X4H426"/>
<organism evidence="1 2">
    <name type="scientific">Duganella margarita</name>
    <dbReference type="NCBI Taxonomy" id="2692170"/>
    <lineage>
        <taxon>Bacteria</taxon>
        <taxon>Pseudomonadati</taxon>
        <taxon>Pseudomonadota</taxon>
        <taxon>Betaproteobacteria</taxon>
        <taxon>Burkholderiales</taxon>
        <taxon>Oxalobacteraceae</taxon>
        <taxon>Telluria group</taxon>
        <taxon>Duganella</taxon>
    </lineage>
</organism>
<sequence>MATRPNRINIDLGPYKGAWLAYCKANGVTPNQAFRQIVAKLTTQDVVAAHREPASEHGPRSRKIIRLTAAESDYVSSCAKLQGLSDNRWIVALIRARMEGVPQLGAAELEMLGRSNLILLGIARQLNRLAANTTMSASANSAELVTTLRALRHQFTKHVETISSLLASNLARWGRA</sequence>
<comment type="caution">
    <text evidence="1">The sequence shown here is derived from an EMBL/GenBank/DDBJ whole genome shotgun (WGS) entry which is preliminary data.</text>
</comment>
<evidence type="ECO:0008006" key="3">
    <source>
        <dbReference type="Google" id="ProtNLM"/>
    </source>
</evidence>
<dbReference type="Proteomes" id="UP000469734">
    <property type="component" value="Unassembled WGS sequence"/>
</dbReference>
<accession>A0A7X4H426</accession>
<reference evidence="1 2" key="1">
    <citation type="submission" date="2019-12" db="EMBL/GenBank/DDBJ databases">
        <title>Novel species isolated from a subtropical stream in China.</title>
        <authorList>
            <person name="Lu H."/>
        </authorList>
    </citation>
    <scope>NUCLEOTIDE SEQUENCE [LARGE SCALE GENOMIC DNA]</scope>
    <source>
        <strain evidence="1 2">FT134W</strain>
    </source>
</reference>
<evidence type="ECO:0000313" key="2">
    <source>
        <dbReference type="Proteomes" id="UP000469734"/>
    </source>
</evidence>